<name>A0A3B1D355_9ZZZZ</name>
<gene>
    <name evidence="2" type="ORF">MNBD_IGNAVI01-853</name>
</gene>
<feature type="transmembrane region" description="Helical" evidence="1">
    <location>
        <begin position="12"/>
        <end position="30"/>
    </location>
</feature>
<protein>
    <submittedName>
        <fullName evidence="2">Uncharacterized protein</fullName>
    </submittedName>
</protein>
<dbReference type="Pfam" id="PF20587">
    <property type="entry name" value="DUF6789"/>
    <property type="match status" value="1"/>
</dbReference>
<dbReference type="AlphaFoldDB" id="A0A3B1D355"/>
<sequence length="154" mass="16526">MKNQFSISKAVIAGVNGTIAMTLFMFMGNLMGIQMNIPKMLASFFGGNLIIGWGMHFMIGTILAVSYGLFFYDKIKISKPWLRGAVYGVIPWLLAQLLVMPMMTSMNGMGFSAGLFSGSAIMAAASLMAHLLFGAVVGLIYSPARSVVPNISRG</sequence>
<evidence type="ECO:0000256" key="1">
    <source>
        <dbReference type="SAM" id="Phobius"/>
    </source>
</evidence>
<dbReference type="EMBL" id="UOGD01000323">
    <property type="protein sequence ID" value="VAX26095.1"/>
    <property type="molecule type" value="Genomic_DNA"/>
</dbReference>
<keyword evidence="1" id="KW-0812">Transmembrane</keyword>
<reference evidence="2" key="1">
    <citation type="submission" date="2018-06" db="EMBL/GenBank/DDBJ databases">
        <authorList>
            <person name="Zhirakovskaya E."/>
        </authorList>
    </citation>
    <scope>NUCLEOTIDE SEQUENCE</scope>
</reference>
<feature type="transmembrane region" description="Helical" evidence="1">
    <location>
        <begin position="50"/>
        <end position="72"/>
    </location>
</feature>
<feature type="transmembrane region" description="Helical" evidence="1">
    <location>
        <begin position="84"/>
        <end position="103"/>
    </location>
</feature>
<keyword evidence="1" id="KW-1133">Transmembrane helix</keyword>
<dbReference type="InterPro" id="IPR046739">
    <property type="entry name" value="DUF6789"/>
</dbReference>
<proteinExistence type="predicted"/>
<feature type="transmembrane region" description="Helical" evidence="1">
    <location>
        <begin position="115"/>
        <end position="141"/>
    </location>
</feature>
<keyword evidence="1" id="KW-0472">Membrane</keyword>
<evidence type="ECO:0000313" key="2">
    <source>
        <dbReference type="EMBL" id="VAX26095.1"/>
    </source>
</evidence>
<organism evidence="2">
    <name type="scientific">hydrothermal vent metagenome</name>
    <dbReference type="NCBI Taxonomy" id="652676"/>
    <lineage>
        <taxon>unclassified sequences</taxon>
        <taxon>metagenomes</taxon>
        <taxon>ecological metagenomes</taxon>
    </lineage>
</organism>
<accession>A0A3B1D355</accession>